<evidence type="ECO:0000256" key="6">
    <source>
        <dbReference type="PROSITE-ProRule" id="PRU00409"/>
    </source>
</evidence>
<dbReference type="SUPFAM" id="SSF52440">
    <property type="entry name" value="PreATP-grasp domain"/>
    <property type="match status" value="1"/>
</dbReference>
<evidence type="ECO:0000256" key="3">
    <source>
        <dbReference type="ARBA" id="ARBA00022741"/>
    </source>
</evidence>
<dbReference type="PROSITE" id="PS00867">
    <property type="entry name" value="CPSASE_2"/>
    <property type="match status" value="1"/>
</dbReference>
<dbReference type="PROSITE" id="PS00188">
    <property type="entry name" value="BIOTIN"/>
    <property type="match status" value="1"/>
</dbReference>
<dbReference type="SUPFAM" id="SSF51246">
    <property type="entry name" value="Rudiment single hybrid motif"/>
    <property type="match status" value="1"/>
</dbReference>
<dbReference type="InterPro" id="IPR050856">
    <property type="entry name" value="Biotin_carboxylase_complex"/>
</dbReference>
<dbReference type="SUPFAM" id="SSF56059">
    <property type="entry name" value="Glutathione synthetase ATP-binding domain-like"/>
    <property type="match status" value="1"/>
</dbReference>
<dbReference type="PROSITE" id="PS50968">
    <property type="entry name" value="BIOTINYL_LIPOYL"/>
    <property type="match status" value="1"/>
</dbReference>
<dbReference type="InterPro" id="IPR000089">
    <property type="entry name" value="Biotin_lipoyl"/>
</dbReference>
<feature type="region of interest" description="Disordered" evidence="7">
    <location>
        <begin position="338"/>
        <end position="357"/>
    </location>
</feature>
<dbReference type="PROSITE" id="PS50975">
    <property type="entry name" value="ATP_GRASP"/>
    <property type="match status" value="1"/>
</dbReference>
<dbReference type="InterPro" id="IPR005479">
    <property type="entry name" value="CPAse_ATP-bd"/>
</dbReference>
<gene>
    <name evidence="11" type="ORF">SAMN05216207_102161</name>
</gene>
<dbReference type="Gene3D" id="2.40.50.100">
    <property type="match status" value="1"/>
</dbReference>
<dbReference type="EMBL" id="FOUY01000021">
    <property type="protein sequence ID" value="SFN78497.1"/>
    <property type="molecule type" value="Genomic_DNA"/>
</dbReference>
<dbReference type="SMART" id="SM00878">
    <property type="entry name" value="Biotin_carb_C"/>
    <property type="match status" value="1"/>
</dbReference>
<dbReference type="SUPFAM" id="SSF51230">
    <property type="entry name" value="Single hybrid motif"/>
    <property type="match status" value="1"/>
</dbReference>
<dbReference type="Gene3D" id="3.30.470.20">
    <property type="entry name" value="ATP-grasp fold, B domain"/>
    <property type="match status" value="1"/>
</dbReference>
<keyword evidence="12" id="KW-1185">Reference proteome</keyword>
<dbReference type="FunFam" id="3.40.50.20:FF:000010">
    <property type="entry name" value="Propionyl-CoA carboxylase subunit alpha"/>
    <property type="match status" value="1"/>
</dbReference>
<dbReference type="OrthoDB" id="9760256at2"/>
<protein>
    <submittedName>
        <fullName evidence="11">Acetyl-CoA/propionyl-CoA carboxylase, biotin carboxylase, biotin carboxyl carrier protein</fullName>
    </submittedName>
</protein>
<feature type="domain" description="Lipoyl-binding" evidence="8">
    <location>
        <begin position="558"/>
        <end position="630"/>
    </location>
</feature>
<evidence type="ECO:0000256" key="7">
    <source>
        <dbReference type="SAM" id="MobiDB-lite"/>
    </source>
</evidence>
<evidence type="ECO:0000259" key="8">
    <source>
        <dbReference type="PROSITE" id="PS50968"/>
    </source>
</evidence>
<dbReference type="Pfam" id="PF00289">
    <property type="entry name" value="Biotin_carb_N"/>
    <property type="match status" value="1"/>
</dbReference>
<dbReference type="InterPro" id="IPR005482">
    <property type="entry name" value="Biotin_COase_C"/>
</dbReference>
<reference evidence="11 12" key="1">
    <citation type="submission" date="2016-10" db="EMBL/GenBank/DDBJ databases">
        <authorList>
            <person name="de Groot N.N."/>
        </authorList>
    </citation>
    <scope>NUCLEOTIDE SEQUENCE [LARGE SCALE GENOMIC DNA]</scope>
    <source>
        <strain evidence="11 12">CGMCC 4.1877</strain>
    </source>
</reference>
<dbReference type="InterPro" id="IPR011054">
    <property type="entry name" value="Rudment_hybrid_motif"/>
</dbReference>
<evidence type="ECO:0000256" key="2">
    <source>
        <dbReference type="ARBA" id="ARBA00022598"/>
    </source>
</evidence>
<feature type="region of interest" description="Disordered" evidence="7">
    <location>
        <begin position="478"/>
        <end position="508"/>
    </location>
</feature>
<dbReference type="GO" id="GO:0004075">
    <property type="term" value="F:biotin carboxylase activity"/>
    <property type="evidence" value="ECO:0007669"/>
    <property type="project" value="UniProtKB-EC"/>
</dbReference>
<feature type="compositionally biased region" description="Low complexity" evidence="7">
    <location>
        <begin position="527"/>
        <end position="545"/>
    </location>
</feature>
<dbReference type="Pfam" id="PF02786">
    <property type="entry name" value="CPSase_L_D2"/>
    <property type="match status" value="1"/>
</dbReference>
<feature type="compositionally biased region" description="Low complexity" evidence="7">
    <location>
        <begin position="478"/>
        <end position="497"/>
    </location>
</feature>
<keyword evidence="3 6" id="KW-0547">Nucleotide-binding</keyword>
<dbReference type="Pfam" id="PF00364">
    <property type="entry name" value="Biotin_lipoyl"/>
    <property type="match status" value="1"/>
</dbReference>
<dbReference type="InterPro" id="IPR011764">
    <property type="entry name" value="Biotin_carboxylation_dom"/>
</dbReference>
<evidence type="ECO:0000256" key="5">
    <source>
        <dbReference type="ARBA" id="ARBA00023267"/>
    </source>
</evidence>
<keyword evidence="4 6" id="KW-0067">ATP-binding</keyword>
<organism evidence="11 12">
    <name type="scientific">Pseudonocardia ammonioxydans</name>
    <dbReference type="NCBI Taxonomy" id="260086"/>
    <lineage>
        <taxon>Bacteria</taxon>
        <taxon>Bacillati</taxon>
        <taxon>Actinomycetota</taxon>
        <taxon>Actinomycetes</taxon>
        <taxon>Pseudonocardiales</taxon>
        <taxon>Pseudonocardiaceae</taxon>
        <taxon>Pseudonocardia</taxon>
    </lineage>
</organism>
<dbReference type="InterPro" id="IPR001882">
    <property type="entry name" value="Biotin_BS"/>
</dbReference>
<feature type="domain" description="Biotin carboxylation" evidence="10">
    <location>
        <begin position="7"/>
        <end position="474"/>
    </location>
</feature>
<evidence type="ECO:0000313" key="12">
    <source>
        <dbReference type="Proteomes" id="UP000199614"/>
    </source>
</evidence>
<evidence type="ECO:0000259" key="10">
    <source>
        <dbReference type="PROSITE" id="PS50979"/>
    </source>
</evidence>
<dbReference type="PANTHER" id="PTHR18866">
    <property type="entry name" value="CARBOXYLASE:PYRUVATE/ACETYL-COA/PROPIONYL-COA CARBOXYLASE"/>
    <property type="match status" value="1"/>
</dbReference>
<dbReference type="RefSeq" id="WP_093346738.1">
    <property type="nucleotide sequence ID" value="NZ_FOUY01000021.1"/>
</dbReference>
<feature type="compositionally biased region" description="Low complexity" evidence="7">
    <location>
        <begin position="338"/>
        <end position="354"/>
    </location>
</feature>
<feature type="domain" description="ATP-grasp" evidence="9">
    <location>
        <begin position="126"/>
        <end position="322"/>
    </location>
</feature>
<dbReference type="GO" id="GO:0005524">
    <property type="term" value="F:ATP binding"/>
    <property type="evidence" value="ECO:0007669"/>
    <property type="project" value="UniProtKB-UniRule"/>
</dbReference>
<dbReference type="GO" id="GO:0046872">
    <property type="term" value="F:metal ion binding"/>
    <property type="evidence" value="ECO:0007669"/>
    <property type="project" value="InterPro"/>
</dbReference>
<name>A0A1I5BUY7_PSUAM</name>
<feature type="region of interest" description="Disordered" evidence="7">
    <location>
        <begin position="527"/>
        <end position="567"/>
    </location>
</feature>
<evidence type="ECO:0000256" key="1">
    <source>
        <dbReference type="ARBA" id="ARBA00001953"/>
    </source>
</evidence>
<dbReference type="CDD" id="cd06850">
    <property type="entry name" value="biotinyl_domain"/>
    <property type="match status" value="1"/>
</dbReference>
<dbReference type="PROSITE" id="PS50979">
    <property type="entry name" value="BC"/>
    <property type="match status" value="1"/>
</dbReference>
<comment type="cofactor">
    <cofactor evidence="1">
        <name>biotin</name>
        <dbReference type="ChEBI" id="CHEBI:57586"/>
    </cofactor>
</comment>
<sequence>MTLDGRTPGTVLVANRGEIAVRIVRACREAGLRPVAVYSDADAGAPHVALADEAHRIGPPPARDSYLDVEALLGAAKAAGADAVHPGYGLLSEDAGFAAAVTGAGMRFVGPSAEVIATMGDKVAARAIARECGVPVPEGTGTVDPDDPALPARAARLGYPLVVKASFGGGGRGMRVVTGPDELAEALAAAAREGAAAFGRSEVHLERYLPRPRHVEVQVLADDHGTVVALGDRDCSVQRRHQKLIEEAPAPGLSPQLRAALADAAVRITRRVGYSGAGTVEFLVSGTEFAFLEMNTRLQVEHGVTELVTGVDLVAEQLRVAGGESLSPTVLEVASAGAAAPGDPAAPGGPAAPGSTTVRGHAIQARIAVEDPRAGFRPSPGPIGALELPAGPGVRTDFGVVAGGTVPAEYDSMIGKVLAHAADRDTARRRLGLALDELVVGGRPTTAGYLRAVLDTAEFAAGTHDTGSVERDWAPEALLGPAGDAGAASPGPAAEPGAAGGSGTPGHAVPVRRVRIATDRGPLDLLVAGRAAPGPAGTAAPLRPTRSTDDRPAAGNAPGAAGDPTAPMDATVVTVRVAPGDAVAAGDVVVVLEAMKMEMEIRAGTAGTVAAVPVTAGSPIAAGAVLVELT</sequence>
<accession>A0A1I5BUY7</accession>
<dbReference type="InterPro" id="IPR011053">
    <property type="entry name" value="Single_hybrid_motif"/>
</dbReference>
<dbReference type="InterPro" id="IPR005481">
    <property type="entry name" value="BC-like_N"/>
</dbReference>
<keyword evidence="5" id="KW-0092">Biotin</keyword>
<dbReference type="AlphaFoldDB" id="A0A1I5BUY7"/>
<evidence type="ECO:0000313" key="11">
    <source>
        <dbReference type="EMBL" id="SFN78497.1"/>
    </source>
</evidence>
<dbReference type="Pfam" id="PF02785">
    <property type="entry name" value="Biotin_carb_C"/>
    <property type="match status" value="1"/>
</dbReference>
<dbReference type="InterPro" id="IPR011761">
    <property type="entry name" value="ATP-grasp"/>
</dbReference>
<keyword evidence="2" id="KW-0436">Ligase</keyword>
<dbReference type="Proteomes" id="UP000199614">
    <property type="component" value="Unassembled WGS sequence"/>
</dbReference>
<dbReference type="PANTHER" id="PTHR18866:SF126">
    <property type="entry name" value="BIOTIN CARBOXYLASE"/>
    <property type="match status" value="1"/>
</dbReference>
<evidence type="ECO:0000256" key="4">
    <source>
        <dbReference type="ARBA" id="ARBA00022840"/>
    </source>
</evidence>
<dbReference type="STRING" id="260086.SAMN05216207_102161"/>
<feature type="compositionally biased region" description="Low complexity" evidence="7">
    <location>
        <begin position="553"/>
        <end position="567"/>
    </location>
</feature>
<dbReference type="InterPro" id="IPR016185">
    <property type="entry name" value="PreATP-grasp_dom_sf"/>
</dbReference>
<dbReference type="PROSITE" id="PS00866">
    <property type="entry name" value="CPSASE_1"/>
    <property type="match status" value="1"/>
</dbReference>
<proteinExistence type="predicted"/>
<evidence type="ECO:0000259" key="9">
    <source>
        <dbReference type="PROSITE" id="PS50975"/>
    </source>
</evidence>